<evidence type="ECO:0000256" key="1">
    <source>
        <dbReference type="SAM" id="MobiDB-lite"/>
    </source>
</evidence>
<dbReference type="Pfam" id="PF14891">
    <property type="entry name" value="Peptidase_M91"/>
    <property type="match status" value="1"/>
</dbReference>
<reference evidence="2 3" key="1">
    <citation type="submission" date="2014-01" db="EMBL/GenBank/DDBJ databases">
        <authorList>
            <person name="Durkin A.S."/>
            <person name="McCorrison J."/>
            <person name="Torralba M."/>
            <person name="Gillis M."/>
            <person name="Haft D.H."/>
            <person name="Methe B."/>
            <person name="Sutton G."/>
            <person name="Nelson K.E."/>
        </authorList>
    </citation>
    <scope>NUCLEOTIDE SEQUENCE [LARGE SCALE GENOMIC DNA]</scope>
    <source>
        <strain evidence="2 3">205/92</strain>
    </source>
</reference>
<evidence type="ECO:0000313" key="2">
    <source>
        <dbReference type="EMBL" id="EUD09329.1"/>
    </source>
</evidence>
<sequence>MRPTSLKLTLPSLPSPSSSNSSSATDIQSLMKMSSVNWIKNNKQLHLLGTDLKIYQQLEAALDKIESTNTGRILLESIELTSRLKSEKLVIHLNSARLEVIAHCDIDAENSRGTGSDLHSNLNSVEYPSGQGVSPVEFHACIIFHELLHVFHNLNGERLKVESSPKKITNPLTSFARRRYRNLEHFKLRYNVH</sequence>
<organism evidence="2 3">
    <name type="scientific">Providencia alcalifaciens 205/92</name>
    <dbReference type="NCBI Taxonomy" id="1256988"/>
    <lineage>
        <taxon>Bacteria</taxon>
        <taxon>Pseudomonadati</taxon>
        <taxon>Pseudomonadota</taxon>
        <taxon>Gammaproteobacteria</taxon>
        <taxon>Enterobacterales</taxon>
        <taxon>Morganellaceae</taxon>
        <taxon>Providencia</taxon>
    </lineage>
</organism>
<evidence type="ECO:0000313" key="3">
    <source>
        <dbReference type="Proteomes" id="UP000022311"/>
    </source>
</evidence>
<dbReference type="EMBL" id="JALD01000074">
    <property type="protein sequence ID" value="EUD09329.1"/>
    <property type="molecule type" value="Genomic_DNA"/>
</dbReference>
<name>A0AAV3M1E7_9GAMM</name>
<feature type="region of interest" description="Disordered" evidence="1">
    <location>
        <begin position="1"/>
        <end position="26"/>
    </location>
</feature>
<accession>A0AAV3M1E7</accession>
<dbReference type="InterPro" id="IPR028208">
    <property type="entry name" value="Effector_pro_NleD-like"/>
</dbReference>
<gene>
    <name evidence="2" type="ORF">HMPREF1563_3474</name>
</gene>
<protein>
    <submittedName>
        <fullName evidence="2">Effector protein</fullName>
    </submittedName>
</protein>
<proteinExistence type="predicted"/>
<comment type="caution">
    <text evidence="2">The sequence shown here is derived from an EMBL/GenBank/DDBJ whole genome shotgun (WGS) entry which is preliminary data.</text>
</comment>
<dbReference type="Proteomes" id="UP000022311">
    <property type="component" value="Unassembled WGS sequence"/>
</dbReference>
<dbReference type="AlphaFoldDB" id="A0AAV3M1E7"/>
<feature type="compositionally biased region" description="Low complexity" evidence="1">
    <location>
        <begin position="1"/>
        <end position="23"/>
    </location>
</feature>